<accession>A0ABV9H6R9</accession>
<feature type="signal peptide" evidence="3">
    <location>
        <begin position="1"/>
        <end position="25"/>
    </location>
</feature>
<evidence type="ECO:0000256" key="1">
    <source>
        <dbReference type="ARBA" id="ARBA00022729"/>
    </source>
</evidence>
<evidence type="ECO:0000259" key="4">
    <source>
        <dbReference type="Pfam" id="PF09223"/>
    </source>
</evidence>
<evidence type="ECO:0000313" key="6">
    <source>
        <dbReference type="Proteomes" id="UP001596042"/>
    </source>
</evidence>
<dbReference type="EMBL" id="JBHSEL010000044">
    <property type="protein sequence ID" value="MFC4624635.1"/>
    <property type="molecule type" value="Genomic_DNA"/>
</dbReference>
<feature type="chain" id="PRO_5046320759" evidence="3">
    <location>
        <begin position="26"/>
        <end position="222"/>
    </location>
</feature>
<dbReference type="InterPro" id="IPR012674">
    <property type="entry name" value="Calycin"/>
</dbReference>
<proteinExistence type="predicted"/>
<sequence>MKRHLLLTVIAGFCAVLAHVSVACAADSRQPHEHKHAHDHAHAVDDRVYKGYFEDQEVRPRALSDWEGEWQSVYPYLKDGTLDPVFAHKAAHGDKSVDQYSSYYEKGYRTDVQHITIKGDRVTFERPDHAVSAIYVSDGHEILTYARGNRGVRYVFTKVEGDTEAPDYIQFSDHRIAPERADHFHLYWGNDRAVLLQEMEHWPTYYPKQLSGAQIAAEMMKH</sequence>
<dbReference type="RefSeq" id="WP_374830209.1">
    <property type="nucleotide sequence ID" value="NZ_JBHEEZ010000003.1"/>
</dbReference>
<dbReference type="Proteomes" id="UP001596042">
    <property type="component" value="Unassembled WGS sequence"/>
</dbReference>
<evidence type="ECO:0000313" key="5">
    <source>
        <dbReference type="EMBL" id="MFC4624635.1"/>
    </source>
</evidence>
<evidence type="ECO:0000256" key="2">
    <source>
        <dbReference type="ARBA" id="ARBA00022833"/>
    </source>
</evidence>
<reference evidence="6" key="1">
    <citation type="journal article" date="2019" name="Int. J. Syst. Evol. Microbiol.">
        <title>The Global Catalogue of Microorganisms (GCM) 10K type strain sequencing project: providing services to taxonomists for standard genome sequencing and annotation.</title>
        <authorList>
            <consortium name="The Broad Institute Genomics Platform"/>
            <consortium name="The Broad Institute Genome Sequencing Center for Infectious Disease"/>
            <person name="Wu L."/>
            <person name="Ma J."/>
        </authorList>
    </citation>
    <scope>NUCLEOTIDE SEQUENCE [LARGE SCALE GENOMIC DNA]</scope>
    <source>
        <strain evidence="6">CGMCC 1.15731</strain>
    </source>
</reference>
<gene>
    <name evidence="5" type="ORF">ACFO1V_05260</name>
</gene>
<dbReference type="Gene3D" id="2.40.128.20">
    <property type="match status" value="1"/>
</dbReference>
<keyword evidence="6" id="KW-1185">Reference proteome</keyword>
<comment type="caution">
    <text evidence="5">The sequence shown here is derived from an EMBL/GenBank/DDBJ whole genome shotgun (WGS) entry which is preliminary data.</text>
</comment>
<dbReference type="InterPro" id="IPR015304">
    <property type="entry name" value="ZinT_dom"/>
</dbReference>
<evidence type="ECO:0000256" key="3">
    <source>
        <dbReference type="SAM" id="SignalP"/>
    </source>
</evidence>
<organism evidence="5 6">
    <name type="scientific">Daeguia caeni</name>
    <dbReference type="NCBI Taxonomy" id="439612"/>
    <lineage>
        <taxon>Bacteria</taxon>
        <taxon>Pseudomonadati</taxon>
        <taxon>Pseudomonadota</taxon>
        <taxon>Alphaproteobacteria</taxon>
        <taxon>Hyphomicrobiales</taxon>
        <taxon>Brucellaceae</taxon>
        <taxon>Daeguia</taxon>
    </lineage>
</organism>
<feature type="domain" description="ZinT" evidence="4">
    <location>
        <begin position="46"/>
        <end position="222"/>
    </location>
</feature>
<keyword evidence="1 3" id="KW-0732">Signal</keyword>
<dbReference type="SUPFAM" id="SSF50814">
    <property type="entry name" value="Lipocalins"/>
    <property type="match status" value="1"/>
</dbReference>
<keyword evidence="2" id="KW-0862">Zinc</keyword>
<dbReference type="Pfam" id="PF09223">
    <property type="entry name" value="ZinT"/>
    <property type="match status" value="1"/>
</dbReference>
<dbReference type="PROSITE" id="PS51257">
    <property type="entry name" value="PROKAR_LIPOPROTEIN"/>
    <property type="match status" value="1"/>
</dbReference>
<name>A0ABV9H6R9_9HYPH</name>
<protein>
    <submittedName>
        <fullName evidence="5">Metal-binding protein ZinT</fullName>
    </submittedName>
</protein>